<dbReference type="InterPro" id="IPR050617">
    <property type="entry name" value="E3_ligase_FN3/SPRY"/>
</dbReference>
<keyword evidence="3" id="KW-0378">Hydrolase</keyword>
<protein>
    <submittedName>
        <fullName evidence="3">Exochitinase 1</fullName>
        <ecNumber evidence="3">3.2.1.14</ecNumber>
    </submittedName>
</protein>
<dbReference type="InterPro" id="IPR003961">
    <property type="entry name" value="FN3_dom"/>
</dbReference>
<dbReference type="EC" id="3.2.1.14" evidence="3"/>
<feature type="domain" description="Fibronectin type-III" evidence="2">
    <location>
        <begin position="885"/>
        <end position="968"/>
    </location>
</feature>
<feature type="domain" description="Fibronectin type-III" evidence="2">
    <location>
        <begin position="721"/>
        <end position="808"/>
    </location>
</feature>
<name>A0A1V4SL42_RUMHU</name>
<dbReference type="PANTHER" id="PTHR24099:SF11">
    <property type="entry name" value="FIBRONECTIN TYPE III DOMAIN-CONTAINING 3BA-RELATED"/>
    <property type="match status" value="1"/>
</dbReference>
<feature type="domain" description="Fibronectin type-III" evidence="2">
    <location>
        <begin position="969"/>
        <end position="1052"/>
    </location>
</feature>
<dbReference type="AlphaFoldDB" id="A0A1V4SL42"/>
<evidence type="ECO:0000256" key="1">
    <source>
        <dbReference type="SAM" id="Phobius"/>
    </source>
</evidence>
<evidence type="ECO:0000259" key="2">
    <source>
        <dbReference type="PROSITE" id="PS50853"/>
    </source>
</evidence>
<dbReference type="EMBL" id="MZGX01000011">
    <property type="protein sequence ID" value="OPX44206.1"/>
    <property type="molecule type" value="Genomic_DNA"/>
</dbReference>
<keyword evidence="4" id="KW-1185">Reference proteome</keyword>
<keyword evidence="3" id="KW-0326">Glycosidase</keyword>
<gene>
    <name evidence="3" type="ORF">CLHUN_20050</name>
</gene>
<sequence>MSVHKKFKSIIAIILSITVVISGINILPNGNGKFLKFGDVVKAETINSGISTIQGGKYVKYEGIIYLKLTGNNGRVMSLNLSGMTSPFIAGRIDVPTKGELEGGVWNNSLRKISNSYWTSSLYDGANAYIIYYEGEIGTASNLSFPGCIRLCKSLPVSLVISGGSGTLADPYLLINNASPEISGTIQNEVFSELDTNFIPRISVSDSDNDTLICKYYLDSEGVYKDVKTVSNTTTPQSISFNGINMSTLTEGNHTIKYEVTDSKVITLVTQTVNFKVDKSAPAPCTFNASSTVDKIDVSLSGPAIDTIGGLDTNPYRYTVGTEVSPWGSAMTYTSLNNLISNQLYQVKVEARDVVGHIASSTQNIYTKAAVPNLSVNNATSYTLDITSTDNNSDETQYQISANNGTQYVTQEGTLTATPVWVTLTGKKVTVKGLNPSSTYTFSAKARNAENIETAVSSPVSGTTLIAPPASPANLIATATDRTVTVSWEAVSGASGYDIEVDGAILNNYIATSYTHTGLNPGTPHTYRVRAKNEGGPGSWSSSITKSTLPGSPNVPVNLNAIPLSTSITVTWNNVPGATGYDIEVDGELVSNGPNTNYIHNSLTPGTHHAYRVRSINPGGKSEWSGYANATTQLESVPVPVNVTAVPTLNNITLSWDTVTGASGYDVEVDGVTYDNGVRTTYTQNNLAPGTQHLYRVRAKKGGINSEWSAAVVASTLTNAFGTPVRFKANANDTSVELSWDAVPDAIGYDLEIDGIVTDNGQETTVIHSGLEPNSSHAYRVRARSATENSEWTELLTILIFTLRTPENVTAASDQTSISIEWNPVETAITYDIEFDGSIITGIQSTTYSAMGLTPNTQHIIKVRAVNGSGVSNWSAPLIQATQFSMGNVPRVSGLAKKTSVVLMWNKLEGATSYDVEADGVVTSNIQTTSFNVTGLTSGTSHTCRVRAQNSSGAGEWSPVFNVSTLPEGPAIPSNVATSSNMASILVTWDKVAGAAEYEIEADGRAINNGTGTSYLQTSLMPGTGHTYRVRSKNITGYSDWSTLTTVNTLSSVQTFEINSDTGEEFDLVLSASNIQDLNKYTFTIQYDTNDFEVTDLCGFTAKLDALEGDISGTDITIKQLVPGTIVFTKAGSEQSWQVWSGIVNSITLKAKHAGNATVTYTIQ</sequence>
<proteinExistence type="predicted"/>
<dbReference type="Pfam" id="PF00041">
    <property type="entry name" value="fn3"/>
    <property type="match status" value="4"/>
</dbReference>
<dbReference type="CDD" id="cd00063">
    <property type="entry name" value="FN3"/>
    <property type="match status" value="8"/>
</dbReference>
<evidence type="ECO:0000313" key="4">
    <source>
        <dbReference type="Proteomes" id="UP000191554"/>
    </source>
</evidence>
<dbReference type="InterPro" id="IPR036116">
    <property type="entry name" value="FN3_sf"/>
</dbReference>
<feature type="domain" description="Fibronectin type-III" evidence="2">
    <location>
        <begin position="370"/>
        <end position="467"/>
    </location>
</feature>
<dbReference type="SUPFAM" id="SSF49265">
    <property type="entry name" value="Fibronectin type III"/>
    <property type="match status" value="5"/>
</dbReference>
<dbReference type="OrthoDB" id="1736925at2"/>
<keyword evidence="1" id="KW-0812">Transmembrane</keyword>
<accession>A0A1V4SL42</accession>
<dbReference type="SMART" id="SM00060">
    <property type="entry name" value="FN3"/>
    <property type="match status" value="9"/>
</dbReference>
<dbReference type="Gene3D" id="2.60.40.10">
    <property type="entry name" value="Immunoglobulins"/>
    <property type="match status" value="8"/>
</dbReference>
<feature type="domain" description="Fibronectin type-III" evidence="2">
    <location>
        <begin position="468"/>
        <end position="551"/>
    </location>
</feature>
<dbReference type="SUPFAM" id="SSF49384">
    <property type="entry name" value="Carbohydrate-binding domain"/>
    <property type="match status" value="1"/>
</dbReference>
<feature type="transmembrane region" description="Helical" evidence="1">
    <location>
        <begin position="7"/>
        <end position="27"/>
    </location>
</feature>
<dbReference type="RefSeq" id="WP_080064438.1">
    <property type="nucleotide sequence ID" value="NZ_MZGX01000011.1"/>
</dbReference>
<feature type="domain" description="Fibronectin type-III" evidence="2">
    <location>
        <begin position="553"/>
        <end position="635"/>
    </location>
</feature>
<dbReference type="InterPro" id="IPR013783">
    <property type="entry name" value="Ig-like_fold"/>
</dbReference>
<dbReference type="STRING" id="48256.CLHUN_20050"/>
<evidence type="ECO:0000313" key="3">
    <source>
        <dbReference type="EMBL" id="OPX44206.1"/>
    </source>
</evidence>
<organism evidence="3 4">
    <name type="scientific">Ruminiclostridium hungatei</name>
    <name type="common">Clostridium hungatei</name>
    <dbReference type="NCBI Taxonomy" id="48256"/>
    <lineage>
        <taxon>Bacteria</taxon>
        <taxon>Bacillati</taxon>
        <taxon>Bacillota</taxon>
        <taxon>Clostridia</taxon>
        <taxon>Eubacteriales</taxon>
        <taxon>Oscillospiraceae</taxon>
        <taxon>Ruminiclostridium</taxon>
    </lineage>
</organism>
<dbReference type="GO" id="GO:0008843">
    <property type="term" value="F:endochitinase activity"/>
    <property type="evidence" value="ECO:0007669"/>
    <property type="project" value="UniProtKB-EC"/>
</dbReference>
<keyword evidence="1" id="KW-0472">Membrane</keyword>
<dbReference type="InterPro" id="IPR008965">
    <property type="entry name" value="CBM2/CBM3_carb-bd_dom_sf"/>
</dbReference>
<comment type="caution">
    <text evidence="3">The sequence shown here is derived from an EMBL/GenBank/DDBJ whole genome shotgun (WGS) entry which is preliminary data.</text>
</comment>
<dbReference type="GO" id="GO:0030246">
    <property type="term" value="F:carbohydrate binding"/>
    <property type="evidence" value="ECO:0007669"/>
    <property type="project" value="InterPro"/>
</dbReference>
<dbReference type="CDD" id="cd08547">
    <property type="entry name" value="Type_II_cohesin"/>
    <property type="match status" value="1"/>
</dbReference>
<feature type="domain" description="Fibronectin type-III" evidence="2">
    <location>
        <begin position="637"/>
        <end position="719"/>
    </location>
</feature>
<dbReference type="PROSITE" id="PS50853">
    <property type="entry name" value="FN3"/>
    <property type="match status" value="7"/>
</dbReference>
<keyword evidence="1" id="KW-1133">Transmembrane helix</keyword>
<dbReference type="PANTHER" id="PTHR24099">
    <property type="entry name" value="E3 UBIQUITIN-PROTEIN LIGASE TRIM36-RELATED"/>
    <property type="match status" value="1"/>
</dbReference>
<dbReference type="Proteomes" id="UP000191554">
    <property type="component" value="Unassembled WGS sequence"/>
</dbReference>
<reference evidence="3 4" key="1">
    <citation type="submission" date="2017-03" db="EMBL/GenBank/DDBJ databases">
        <title>Genome sequence of Clostridium hungatei DSM 14427.</title>
        <authorList>
            <person name="Poehlein A."/>
            <person name="Daniel R."/>
        </authorList>
    </citation>
    <scope>NUCLEOTIDE SEQUENCE [LARGE SCALE GENOMIC DNA]</scope>
    <source>
        <strain evidence="3 4">DSM 14427</strain>
    </source>
</reference>